<protein>
    <submittedName>
        <fullName evidence="1">Uncharacterized protein</fullName>
    </submittedName>
</protein>
<dbReference type="Proteomes" id="UP000275579">
    <property type="component" value="Chromosome"/>
</dbReference>
<sequence>MDELEYGTVVLRFGRDLPPQVSKVYCKGVTLKVPTGRSGADLTIEPSLITTAVSRRSTQPHRDLAHVPPR</sequence>
<organism evidence="1 2">
    <name type="scientific">Streptomyces lydicus</name>
    <dbReference type="NCBI Taxonomy" id="47763"/>
    <lineage>
        <taxon>Bacteria</taxon>
        <taxon>Bacillati</taxon>
        <taxon>Actinomycetota</taxon>
        <taxon>Actinomycetes</taxon>
        <taxon>Kitasatosporales</taxon>
        <taxon>Streptomycetaceae</taxon>
        <taxon>Streptomyces</taxon>
    </lineage>
</organism>
<name>A0A3S9YLN1_9ACTN</name>
<evidence type="ECO:0000313" key="2">
    <source>
        <dbReference type="Proteomes" id="UP000275579"/>
    </source>
</evidence>
<proteinExistence type="predicted"/>
<dbReference type="EMBL" id="CP029042">
    <property type="protein sequence ID" value="AZS75754.1"/>
    <property type="molecule type" value="Genomic_DNA"/>
</dbReference>
<evidence type="ECO:0000313" key="1">
    <source>
        <dbReference type="EMBL" id="AZS75754.1"/>
    </source>
</evidence>
<gene>
    <name evidence="1" type="ORF">DDE74_37060</name>
</gene>
<reference evidence="1 2" key="1">
    <citation type="submission" date="2018-04" db="EMBL/GenBank/DDBJ databases">
        <title>Complete genome sequences of Streptomyces lydicus strain WYEC and characterization of antagonistic properties of biological control agents.</title>
        <authorList>
            <person name="Mariita R.M."/>
            <person name="Sello J.K."/>
        </authorList>
    </citation>
    <scope>NUCLEOTIDE SEQUENCE [LARGE SCALE GENOMIC DNA]</scope>
    <source>
        <strain evidence="1 2">WYEC 108</strain>
    </source>
</reference>
<accession>A0A3S9YLN1</accession>
<dbReference type="AlphaFoldDB" id="A0A3S9YLN1"/>